<dbReference type="InterPro" id="IPR041121">
    <property type="entry name" value="SDH_C"/>
</dbReference>
<feature type="binding site" evidence="8">
    <location>
        <position position="102"/>
    </location>
    <ligand>
        <name>shikimate</name>
        <dbReference type="ChEBI" id="CHEBI:36208"/>
    </ligand>
</feature>
<dbReference type="InterPro" id="IPR022893">
    <property type="entry name" value="Shikimate_DH_fam"/>
</dbReference>
<keyword evidence="6 8" id="KW-0057">Aromatic amino acid biosynthesis</keyword>
<dbReference type="PANTHER" id="PTHR21089:SF1">
    <property type="entry name" value="BIFUNCTIONAL 3-DEHYDROQUINATE DEHYDRATASE_SHIKIMATE DEHYDROGENASE, CHLOROPLASTIC"/>
    <property type="match status" value="1"/>
</dbReference>
<protein>
    <recommendedName>
        <fullName evidence="2 8">Shikimate dehydrogenase (NADP(+))</fullName>
        <shortName evidence="8">SDH</shortName>
        <ecNumber evidence="2 8">1.1.1.25</ecNumber>
    </recommendedName>
</protein>
<dbReference type="GO" id="GO:0019632">
    <property type="term" value="P:shikimate metabolic process"/>
    <property type="evidence" value="ECO:0007669"/>
    <property type="project" value="InterPro"/>
</dbReference>
<feature type="binding site" evidence="8">
    <location>
        <begin position="124"/>
        <end position="128"/>
    </location>
    <ligand>
        <name>NADP(+)</name>
        <dbReference type="ChEBI" id="CHEBI:58349"/>
    </ligand>
</feature>
<dbReference type="NCBIfam" id="TIGR00507">
    <property type="entry name" value="aroE"/>
    <property type="match status" value="1"/>
</dbReference>
<evidence type="ECO:0000256" key="3">
    <source>
        <dbReference type="ARBA" id="ARBA00022605"/>
    </source>
</evidence>
<feature type="binding site" evidence="8">
    <location>
        <position position="232"/>
    </location>
    <ligand>
        <name>NADP(+)</name>
        <dbReference type="ChEBI" id="CHEBI:58349"/>
    </ligand>
</feature>
<dbReference type="OrthoDB" id="9792692at2"/>
<feature type="active site" description="Proton acceptor" evidence="8">
    <location>
        <position position="65"/>
    </location>
</feature>
<feature type="domain" description="Shikimate dehydrogenase substrate binding N-terminal" evidence="9">
    <location>
        <begin position="6"/>
        <end position="88"/>
    </location>
</feature>
<evidence type="ECO:0000256" key="2">
    <source>
        <dbReference type="ARBA" id="ARBA00012962"/>
    </source>
</evidence>
<reference evidence="12" key="1">
    <citation type="submission" date="2016-06" db="EMBL/GenBank/DDBJ databases">
        <title>Draft genome sequence of Desulfoplanes formicivorans strain Pf12B.</title>
        <authorList>
            <person name="Watanabe M."/>
            <person name="Kojima H."/>
            <person name="Fukui M."/>
        </authorList>
    </citation>
    <scope>NUCLEOTIDE SEQUENCE [LARGE SCALE GENOMIC DNA]</scope>
    <source>
        <strain evidence="12">Pf12B</strain>
    </source>
</reference>
<dbReference type="InterPro" id="IPR046346">
    <property type="entry name" value="Aminoacid_DH-like_N_sf"/>
</dbReference>
<evidence type="ECO:0000313" key="12">
    <source>
        <dbReference type="Proteomes" id="UP000095200"/>
    </source>
</evidence>
<feature type="binding site" evidence="8">
    <location>
        <begin position="14"/>
        <end position="16"/>
    </location>
    <ligand>
        <name>shikimate</name>
        <dbReference type="ChEBI" id="CHEBI:36208"/>
    </ligand>
</feature>
<feature type="binding site" evidence="8">
    <location>
        <position position="239"/>
    </location>
    <ligand>
        <name>shikimate</name>
        <dbReference type="ChEBI" id="CHEBI:36208"/>
    </ligand>
</feature>
<dbReference type="Proteomes" id="UP000095200">
    <property type="component" value="Unassembled WGS sequence"/>
</dbReference>
<feature type="binding site" evidence="8">
    <location>
        <position position="61"/>
    </location>
    <ligand>
        <name>shikimate</name>
        <dbReference type="ChEBI" id="CHEBI:36208"/>
    </ligand>
</feature>
<dbReference type="Pfam" id="PF18317">
    <property type="entry name" value="SDH_C"/>
    <property type="match status" value="1"/>
</dbReference>
<dbReference type="AlphaFoldDB" id="A0A194AGC3"/>
<feature type="domain" description="SDH C-terminal" evidence="10">
    <location>
        <begin position="232"/>
        <end position="252"/>
    </location>
</feature>
<keyword evidence="3 8" id="KW-0028">Amino-acid biosynthesis</keyword>
<dbReference type="Gene3D" id="3.40.50.720">
    <property type="entry name" value="NAD(P)-binding Rossmann-like Domain"/>
    <property type="match status" value="1"/>
</dbReference>
<dbReference type="EC" id="1.1.1.25" evidence="2 8"/>
<dbReference type="GO" id="GO:0009423">
    <property type="term" value="P:chorismate biosynthetic process"/>
    <property type="evidence" value="ECO:0007669"/>
    <property type="project" value="UniProtKB-UniRule"/>
</dbReference>
<dbReference type="STRING" id="1592317.DPF_1081"/>
<comment type="subunit">
    <text evidence="8">Homodimer.</text>
</comment>
<dbReference type="InterPro" id="IPR036291">
    <property type="entry name" value="NAD(P)-bd_dom_sf"/>
</dbReference>
<dbReference type="RefSeq" id="WP_069857861.1">
    <property type="nucleotide sequence ID" value="NZ_BDFE01000015.1"/>
</dbReference>
<dbReference type="GO" id="GO:0009073">
    <property type="term" value="P:aromatic amino acid family biosynthetic process"/>
    <property type="evidence" value="ECO:0007669"/>
    <property type="project" value="UniProtKB-KW"/>
</dbReference>
<sequence length="266" mass="28608">MEIYGILGHPVSHSLSPTIHNDGFASKGLGKTYHAFDVPVHGLETFMSCVRSLPVHGLSVTIPHKEAILPFMDSLTPAARDIGAVNTVIRTRDNHLVGDNTDVTGFLAPLAGQGIKPETALVLGAGGAARAVIYGLGQLGTTVFVSCRTMATGVKLARAMNATFVPWDDRSSIRAQLLVNTTPLGMHGPLQAASPWPFSLVGYRICYDLVYTPRMTPFLQQARSENLRIISGLDMFIHQAAAQFHLWTGQPLSIPRAAVLAASRLF</sequence>
<dbReference type="GO" id="GO:0008652">
    <property type="term" value="P:amino acid biosynthetic process"/>
    <property type="evidence" value="ECO:0007669"/>
    <property type="project" value="UniProtKB-KW"/>
</dbReference>
<dbReference type="InterPro" id="IPR013708">
    <property type="entry name" value="Shikimate_DH-bd_N"/>
</dbReference>
<dbReference type="GO" id="GO:0005829">
    <property type="term" value="C:cytosol"/>
    <property type="evidence" value="ECO:0007669"/>
    <property type="project" value="TreeGrafter"/>
</dbReference>
<keyword evidence="12" id="KW-1185">Reference proteome</keyword>
<dbReference type="Pfam" id="PF08501">
    <property type="entry name" value="Shikimate_dh_N"/>
    <property type="match status" value="1"/>
</dbReference>
<comment type="function">
    <text evidence="8">Involved in the biosynthesis of the chorismate, which leads to the biosynthesis of aromatic amino acids. Catalyzes the reversible NADPH linked reduction of 3-dehydroshikimate (DHSA) to yield shikimate (SA).</text>
</comment>
<dbReference type="InterPro" id="IPR011342">
    <property type="entry name" value="Shikimate_DH"/>
</dbReference>
<comment type="pathway">
    <text evidence="1 8">Metabolic intermediate biosynthesis; chorismate biosynthesis; chorismate from D-erythrose 4-phosphate and phosphoenolpyruvate: step 4/7.</text>
</comment>
<evidence type="ECO:0000256" key="4">
    <source>
        <dbReference type="ARBA" id="ARBA00022857"/>
    </source>
</evidence>
<feature type="binding site" evidence="8">
    <location>
        <position position="211"/>
    </location>
    <ligand>
        <name>shikimate</name>
        <dbReference type="ChEBI" id="CHEBI:36208"/>
    </ligand>
</feature>
<comment type="catalytic activity">
    <reaction evidence="7 8">
        <text>shikimate + NADP(+) = 3-dehydroshikimate + NADPH + H(+)</text>
        <dbReference type="Rhea" id="RHEA:17737"/>
        <dbReference type="ChEBI" id="CHEBI:15378"/>
        <dbReference type="ChEBI" id="CHEBI:16630"/>
        <dbReference type="ChEBI" id="CHEBI:36208"/>
        <dbReference type="ChEBI" id="CHEBI:57783"/>
        <dbReference type="ChEBI" id="CHEBI:58349"/>
        <dbReference type="EC" id="1.1.1.25"/>
    </reaction>
</comment>
<evidence type="ECO:0000256" key="6">
    <source>
        <dbReference type="ARBA" id="ARBA00023141"/>
    </source>
</evidence>
<gene>
    <name evidence="8" type="primary">aroE</name>
    <name evidence="11" type="ORF">DPF_1081</name>
</gene>
<comment type="similarity">
    <text evidence="8">Belongs to the shikimate dehydrogenase family.</text>
</comment>
<dbReference type="HAMAP" id="MF_00222">
    <property type="entry name" value="Shikimate_DH_AroE"/>
    <property type="match status" value="1"/>
</dbReference>
<evidence type="ECO:0000259" key="9">
    <source>
        <dbReference type="Pfam" id="PF08501"/>
    </source>
</evidence>
<comment type="caution">
    <text evidence="11">The sequence shown here is derived from an EMBL/GenBank/DDBJ whole genome shotgun (WGS) entry which is preliminary data.</text>
</comment>
<feature type="binding site" evidence="8">
    <location>
        <position position="209"/>
    </location>
    <ligand>
        <name>NADP(+)</name>
        <dbReference type="ChEBI" id="CHEBI:58349"/>
    </ligand>
</feature>
<evidence type="ECO:0000259" key="10">
    <source>
        <dbReference type="Pfam" id="PF18317"/>
    </source>
</evidence>
<evidence type="ECO:0000256" key="7">
    <source>
        <dbReference type="ARBA" id="ARBA00049442"/>
    </source>
</evidence>
<accession>A0A194AGC3</accession>
<evidence type="ECO:0000313" key="11">
    <source>
        <dbReference type="EMBL" id="GAU08373.1"/>
    </source>
</evidence>
<dbReference type="GO" id="GO:0004764">
    <property type="term" value="F:shikimate 3-dehydrogenase (NADP+) activity"/>
    <property type="evidence" value="ECO:0007669"/>
    <property type="project" value="UniProtKB-UniRule"/>
</dbReference>
<evidence type="ECO:0000256" key="5">
    <source>
        <dbReference type="ARBA" id="ARBA00023002"/>
    </source>
</evidence>
<evidence type="ECO:0000256" key="1">
    <source>
        <dbReference type="ARBA" id="ARBA00004871"/>
    </source>
</evidence>
<keyword evidence="4 8" id="KW-0521">NADP</keyword>
<evidence type="ECO:0000256" key="8">
    <source>
        <dbReference type="HAMAP-Rule" id="MF_00222"/>
    </source>
</evidence>
<dbReference type="UniPathway" id="UPA00053">
    <property type="reaction ID" value="UER00087"/>
</dbReference>
<organism evidence="11 12">
    <name type="scientific">Desulfoplanes formicivorans</name>
    <dbReference type="NCBI Taxonomy" id="1592317"/>
    <lineage>
        <taxon>Bacteria</taxon>
        <taxon>Pseudomonadati</taxon>
        <taxon>Thermodesulfobacteriota</taxon>
        <taxon>Desulfovibrionia</taxon>
        <taxon>Desulfovibrionales</taxon>
        <taxon>Desulfoplanaceae</taxon>
        <taxon>Desulfoplanes</taxon>
    </lineage>
</organism>
<keyword evidence="5 8" id="KW-0560">Oxidoreductase</keyword>
<dbReference type="Gene3D" id="3.40.50.10860">
    <property type="entry name" value="Leucine Dehydrogenase, chain A, domain 1"/>
    <property type="match status" value="1"/>
</dbReference>
<name>A0A194AGC3_9BACT</name>
<dbReference type="SUPFAM" id="SSF53223">
    <property type="entry name" value="Aminoacid dehydrogenase-like, N-terminal domain"/>
    <property type="match status" value="1"/>
</dbReference>
<proteinExistence type="inferred from homology"/>
<dbReference type="PANTHER" id="PTHR21089">
    <property type="entry name" value="SHIKIMATE DEHYDROGENASE"/>
    <property type="match status" value="1"/>
</dbReference>
<dbReference type="CDD" id="cd01065">
    <property type="entry name" value="NAD_bind_Shikimate_DH"/>
    <property type="match status" value="1"/>
</dbReference>
<comment type="caution">
    <text evidence="8">Lacks conserved residue(s) required for the propagation of feature annotation.</text>
</comment>
<dbReference type="EMBL" id="BDFE01000015">
    <property type="protein sequence ID" value="GAU08373.1"/>
    <property type="molecule type" value="Genomic_DNA"/>
</dbReference>
<feature type="binding site" evidence="8">
    <location>
        <position position="86"/>
    </location>
    <ligand>
        <name>shikimate</name>
        <dbReference type="ChEBI" id="CHEBI:36208"/>
    </ligand>
</feature>
<dbReference type="GO" id="GO:0050661">
    <property type="term" value="F:NADP binding"/>
    <property type="evidence" value="ECO:0007669"/>
    <property type="project" value="InterPro"/>
</dbReference>
<dbReference type="SUPFAM" id="SSF51735">
    <property type="entry name" value="NAD(P)-binding Rossmann-fold domains"/>
    <property type="match status" value="1"/>
</dbReference>